<keyword evidence="11" id="KW-1185">Reference proteome</keyword>
<dbReference type="InterPro" id="IPR034732">
    <property type="entry name" value="EPHD"/>
</dbReference>
<dbReference type="Proteomes" id="UP001177140">
    <property type="component" value="Unassembled WGS sequence"/>
</dbReference>
<dbReference type="AlphaFoldDB" id="A0AA41RV17"/>
<feature type="coiled-coil region" evidence="5">
    <location>
        <begin position="212"/>
        <end position="249"/>
    </location>
</feature>
<feature type="compositionally biased region" description="Low complexity" evidence="6">
    <location>
        <begin position="117"/>
        <end position="126"/>
    </location>
</feature>
<evidence type="ECO:0000256" key="5">
    <source>
        <dbReference type="SAM" id="Coils"/>
    </source>
</evidence>
<dbReference type="EMBL" id="JAJJMA010021436">
    <property type="protein sequence ID" value="MCL7023365.1"/>
    <property type="molecule type" value="Genomic_DNA"/>
</dbReference>
<sequence length="858" mass="94291">MRQSVIRLEEEEDMMGRGDDRGCGTEEKPCRKISSRKQQHQGGEGGESVVVVEDPLKIDLYNQAQKALCERSPFEDETEISRVCNLPFGLADFLSKASSNFSHHKKHKKSHSESSKKSSNTTTSVSKVKNIWSDTEEYFRQVTFTDIQNLVSQYSNVTSQAYFTIPCLPNSVRNENVAAVSGLPDPVQNENVATASGCNEVIEEEQVLKQEEPKEEVKVEEAKEEVKEVKEEDNLVENEVKEAEILSKEEETEPLVTESSPWSVNGLEWLLVCRNKVVLTSERPSKKRKLLGSDAGLERLRVVCPSEGPVCHLCCLGDTGELMNSLLVCGSCKVSVHQKCYGVQEVPVGLWLCTWCTARGSSEADKDSKEVPPRPCILCPKSGGALKPVVRNAACKNVGSSEFAHLFCGLWMPDAYIEDIKKMEPIVNIGEINDLKKKLVCNICKVKCGACVRCSHGTCRTALHPICAREAKHKMEIWGKIGCDNVELRAFCSKHSGLVDVCNSQQSVNHTYAVGEGGSSISNRPTVLLVVNKSQNLKLGQKNDQKNGVLVTAVDANSENLGNNEMSLGEDLSTRPSSKLRSECVEGHDGKNTFERGKIGKTNLSDSLDVVQALKKLVDEGKVIVSDVASEIGISSDTLTEILVGVNSISPDLGCKIIKWLRNHMFVSSPQPNLKVGGPDCPDTVSVAGLNCSTDVPFKSVPPRRRTKNNIRILMDNKVVCSSEEKPLLQNGNGIVIDEAELNFVAPNGGVRDDDGGNSVVSHDGDCCFEDNGDMKKGLWPFGPISTGTASFHPFVYESFGRKSLPSCHANGDTCRKLVFVDERQKREKDLVKKRVNIFLVLLLVFISYLIVVSNEIK</sequence>
<dbReference type="GO" id="GO:0006357">
    <property type="term" value="P:regulation of transcription by RNA polymerase II"/>
    <property type="evidence" value="ECO:0007669"/>
    <property type="project" value="TreeGrafter"/>
</dbReference>
<name>A0AA41RV17_PAPNU</name>
<keyword evidence="1" id="KW-0479">Metal-binding</keyword>
<feature type="compositionally biased region" description="Basic and acidic residues" evidence="6">
    <location>
        <begin position="14"/>
        <end position="30"/>
    </location>
</feature>
<feature type="region of interest" description="Disordered" evidence="6">
    <location>
        <begin position="1"/>
        <end position="47"/>
    </location>
</feature>
<evidence type="ECO:0000256" key="1">
    <source>
        <dbReference type="ARBA" id="ARBA00022723"/>
    </source>
</evidence>
<keyword evidence="7" id="KW-0812">Transmembrane</keyword>
<dbReference type="InterPro" id="IPR019787">
    <property type="entry name" value="Znf_PHD-finger"/>
</dbReference>
<feature type="region of interest" description="Disordered" evidence="6">
    <location>
        <begin position="101"/>
        <end position="126"/>
    </location>
</feature>
<evidence type="ECO:0000256" key="2">
    <source>
        <dbReference type="ARBA" id="ARBA00022771"/>
    </source>
</evidence>
<dbReference type="PANTHER" id="PTHR13793">
    <property type="entry name" value="PHD FINGER PROTEINS"/>
    <property type="match status" value="1"/>
</dbReference>
<dbReference type="InterPro" id="IPR019786">
    <property type="entry name" value="Zinc_finger_PHD-type_CS"/>
</dbReference>
<gene>
    <name evidence="10" type="ORF">MKW94_026119</name>
</gene>
<evidence type="ECO:0000259" key="9">
    <source>
        <dbReference type="PROSITE" id="PS51805"/>
    </source>
</evidence>
<evidence type="ECO:0000313" key="10">
    <source>
        <dbReference type="EMBL" id="MCL7023365.1"/>
    </source>
</evidence>
<protein>
    <submittedName>
        <fullName evidence="10">Uncharacterized protein</fullName>
    </submittedName>
</protein>
<proteinExistence type="predicted"/>
<evidence type="ECO:0000256" key="7">
    <source>
        <dbReference type="SAM" id="Phobius"/>
    </source>
</evidence>
<feature type="non-terminal residue" evidence="10">
    <location>
        <position position="858"/>
    </location>
</feature>
<dbReference type="InterPro" id="IPR050701">
    <property type="entry name" value="Histone_Mod_Regulator"/>
</dbReference>
<dbReference type="SMART" id="SM00249">
    <property type="entry name" value="PHD"/>
    <property type="match status" value="2"/>
</dbReference>
<organism evidence="10 11">
    <name type="scientific">Papaver nudicaule</name>
    <name type="common">Iceland poppy</name>
    <dbReference type="NCBI Taxonomy" id="74823"/>
    <lineage>
        <taxon>Eukaryota</taxon>
        <taxon>Viridiplantae</taxon>
        <taxon>Streptophyta</taxon>
        <taxon>Embryophyta</taxon>
        <taxon>Tracheophyta</taxon>
        <taxon>Spermatophyta</taxon>
        <taxon>Magnoliopsida</taxon>
        <taxon>Ranunculales</taxon>
        <taxon>Papaveraceae</taxon>
        <taxon>Papaveroideae</taxon>
        <taxon>Papaver</taxon>
    </lineage>
</organism>
<dbReference type="PROSITE" id="PS51805">
    <property type="entry name" value="EPHD"/>
    <property type="match status" value="1"/>
</dbReference>
<dbReference type="PROSITE" id="PS01359">
    <property type="entry name" value="ZF_PHD_1"/>
    <property type="match status" value="1"/>
</dbReference>
<dbReference type="Gene3D" id="3.30.40.10">
    <property type="entry name" value="Zinc/RING finger domain, C3HC4 (zinc finger)"/>
    <property type="match status" value="2"/>
</dbReference>
<evidence type="ECO:0000256" key="6">
    <source>
        <dbReference type="SAM" id="MobiDB-lite"/>
    </source>
</evidence>
<dbReference type="Pfam" id="PF13831">
    <property type="entry name" value="PHD_2"/>
    <property type="match status" value="1"/>
</dbReference>
<feature type="domain" description="PHD-type" evidence="9">
    <location>
        <begin position="373"/>
        <end position="496"/>
    </location>
</feature>
<dbReference type="InterPro" id="IPR013083">
    <property type="entry name" value="Znf_RING/FYVE/PHD"/>
</dbReference>
<feature type="domain" description="PHD-type" evidence="8">
    <location>
        <begin position="308"/>
        <end position="359"/>
    </location>
</feature>
<feature type="transmembrane region" description="Helical" evidence="7">
    <location>
        <begin position="836"/>
        <end position="854"/>
    </location>
</feature>
<evidence type="ECO:0000256" key="4">
    <source>
        <dbReference type="PROSITE-ProRule" id="PRU00146"/>
    </source>
</evidence>
<keyword evidence="7" id="KW-0472">Membrane</keyword>
<reference evidence="10" key="1">
    <citation type="submission" date="2022-03" db="EMBL/GenBank/DDBJ databases">
        <title>A functionally conserved STORR gene fusion in Papaver species that diverged 16.8 million years ago.</title>
        <authorList>
            <person name="Catania T."/>
        </authorList>
    </citation>
    <scope>NUCLEOTIDE SEQUENCE</scope>
    <source>
        <strain evidence="10">S-191538</strain>
    </source>
</reference>
<dbReference type="InterPro" id="IPR011011">
    <property type="entry name" value="Znf_FYVE_PHD"/>
</dbReference>
<dbReference type="Pfam" id="PF13832">
    <property type="entry name" value="zf-HC5HC2H_2"/>
    <property type="match status" value="1"/>
</dbReference>
<dbReference type="InterPro" id="IPR001965">
    <property type="entry name" value="Znf_PHD"/>
</dbReference>
<evidence type="ECO:0000259" key="8">
    <source>
        <dbReference type="PROSITE" id="PS50016"/>
    </source>
</evidence>
<accession>A0AA41RV17</accession>
<dbReference type="SUPFAM" id="SSF57903">
    <property type="entry name" value="FYVE/PHD zinc finger"/>
    <property type="match status" value="1"/>
</dbReference>
<evidence type="ECO:0000256" key="3">
    <source>
        <dbReference type="ARBA" id="ARBA00022833"/>
    </source>
</evidence>
<keyword evidence="2 4" id="KW-0863">Zinc-finger</keyword>
<keyword evidence="3" id="KW-0862">Zinc</keyword>
<keyword evidence="5" id="KW-0175">Coiled coil</keyword>
<keyword evidence="7" id="KW-1133">Transmembrane helix</keyword>
<dbReference type="PROSITE" id="PS50016">
    <property type="entry name" value="ZF_PHD_2"/>
    <property type="match status" value="1"/>
</dbReference>
<dbReference type="PANTHER" id="PTHR13793:SF107">
    <property type="entry name" value="BROMODOMAIN-CONTAINING PROTEIN HOMOLOG"/>
    <property type="match status" value="1"/>
</dbReference>
<evidence type="ECO:0000313" key="11">
    <source>
        <dbReference type="Proteomes" id="UP001177140"/>
    </source>
</evidence>
<dbReference type="GO" id="GO:0008270">
    <property type="term" value="F:zinc ion binding"/>
    <property type="evidence" value="ECO:0007669"/>
    <property type="project" value="UniProtKB-KW"/>
</dbReference>
<comment type="caution">
    <text evidence="10">The sequence shown here is derived from an EMBL/GenBank/DDBJ whole genome shotgun (WGS) entry which is preliminary data.</text>
</comment>